<keyword evidence="7" id="KW-0539">Nucleus</keyword>
<dbReference type="AlphaFoldDB" id="V8NRL6"/>
<evidence type="ECO:0000256" key="5">
    <source>
        <dbReference type="ARBA" id="ARBA00023125"/>
    </source>
</evidence>
<evidence type="ECO:0000256" key="8">
    <source>
        <dbReference type="SAM" id="MobiDB-lite"/>
    </source>
</evidence>
<dbReference type="Proteomes" id="UP000018936">
    <property type="component" value="Unassembled WGS sequence"/>
</dbReference>
<dbReference type="PROSITE" id="PS50217">
    <property type="entry name" value="BZIP"/>
    <property type="match status" value="1"/>
</dbReference>
<evidence type="ECO:0000259" key="9">
    <source>
        <dbReference type="PROSITE" id="PS50217"/>
    </source>
</evidence>
<keyword evidence="4" id="KW-0805">Transcription regulation</keyword>
<keyword evidence="5" id="KW-0238">DNA-binding</keyword>
<reference evidence="10 11" key="1">
    <citation type="journal article" date="2013" name="Proc. Natl. Acad. Sci. U.S.A.">
        <title>The king cobra genome reveals dynamic gene evolution and adaptation in the snake venom system.</title>
        <authorList>
            <person name="Vonk F.J."/>
            <person name="Casewell N.R."/>
            <person name="Henkel C.V."/>
            <person name="Heimberg A.M."/>
            <person name="Jansen H.J."/>
            <person name="McCleary R.J."/>
            <person name="Kerkkamp H.M."/>
            <person name="Vos R.A."/>
            <person name="Guerreiro I."/>
            <person name="Calvete J.J."/>
            <person name="Wuster W."/>
            <person name="Woods A.E."/>
            <person name="Logan J.M."/>
            <person name="Harrison R.A."/>
            <person name="Castoe T.A."/>
            <person name="de Koning A.P."/>
            <person name="Pollock D.D."/>
            <person name="Yandell M."/>
            <person name="Calderon D."/>
            <person name="Renjifo C."/>
            <person name="Currier R.B."/>
            <person name="Salgado D."/>
            <person name="Pla D."/>
            <person name="Sanz L."/>
            <person name="Hyder A.S."/>
            <person name="Ribeiro J.M."/>
            <person name="Arntzen J.W."/>
            <person name="van den Thillart G.E."/>
            <person name="Boetzer M."/>
            <person name="Pirovano W."/>
            <person name="Dirks R.P."/>
            <person name="Spaink H.P."/>
            <person name="Duboule D."/>
            <person name="McGlinn E."/>
            <person name="Kini R.M."/>
            <person name="Richardson M.K."/>
        </authorList>
    </citation>
    <scope>NUCLEOTIDE SEQUENCE</scope>
    <source>
        <tissue evidence="10">Blood</tissue>
    </source>
</reference>
<evidence type="ECO:0000256" key="6">
    <source>
        <dbReference type="ARBA" id="ARBA00023163"/>
    </source>
</evidence>
<dbReference type="FunFam" id="1.20.5.170:FF:000025">
    <property type="entry name" value="nuclear factor interleukin-3-regulated protein-like"/>
    <property type="match status" value="1"/>
</dbReference>
<evidence type="ECO:0000313" key="10">
    <source>
        <dbReference type="EMBL" id="ETE64192.1"/>
    </source>
</evidence>
<comment type="subcellular location">
    <subcellularLocation>
        <location evidence="1">Nucleus</location>
    </subcellularLocation>
</comment>
<evidence type="ECO:0000256" key="1">
    <source>
        <dbReference type="ARBA" id="ARBA00004123"/>
    </source>
</evidence>
<dbReference type="GO" id="GO:0000981">
    <property type="term" value="F:DNA-binding transcription factor activity, RNA polymerase II-specific"/>
    <property type="evidence" value="ECO:0007669"/>
    <property type="project" value="TreeGrafter"/>
</dbReference>
<feature type="domain" description="BZIP" evidence="9">
    <location>
        <begin position="39"/>
        <end position="89"/>
    </location>
</feature>
<sequence>MNPSQEIMGPLGPLAICYTNAASKVLRRKREFIPEEKKDTIYWEKRQKNNESAKRSREKRRFSYFAIENQMAALQEENFHLRWELQDLKVRCGLLNHIPEPQNSSVNSLLCTQGNCWSRAQCTVPPAERLMDYMWIPREHLDSNPKHMSFFKQYNMFLSQGKNNPTFSSSAFLPTYFNCQLIQRYSHHFPIYDRSHFPVKLPNTGEVEKEDPQNNDSKKETRPDVSLYPMMAPNYSALPHKLRIKTKKH</sequence>
<dbReference type="CDD" id="cd14694">
    <property type="entry name" value="bZIP_NFIL3"/>
    <property type="match status" value="1"/>
</dbReference>
<evidence type="ECO:0000256" key="4">
    <source>
        <dbReference type="ARBA" id="ARBA00023015"/>
    </source>
</evidence>
<dbReference type="OrthoDB" id="6151507at2759"/>
<evidence type="ECO:0000256" key="7">
    <source>
        <dbReference type="ARBA" id="ARBA00023242"/>
    </source>
</evidence>
<name>V8NRL6_OPHHA</name>
<keyword evidence="6" id="KW-0804">Transcription</keyword>
<dbReference type="PANTHER" id="PTHR11988:SF27">
    <property type="entry name" value="GH27708P"/>
    <property type="match status" value="1"/>
</dbReference>
<protein>
    <recommendedName>
        <fullName evidence="9">BZIP domain-containing protein</fullName>
    </recommendedName>
</protein>
<dbReference type="EMBL" id="AZIM01002360">
    <property type="protein sequence ID" value="ETE64192.1"/>
    <property type="molecule type" value="Genomic_DNA"/>
</dbReference>
<dbReference type="GO" id="GO:0005634">
    <property type="term" value="C:nucleus"/>
    <property type="evidence" value="ECO:0007669"/>
    <property type="project" value="UniProtKB-SubCell"/>
</dbReference>
<dbReference type="Pfam" id="PF07716">
    <property type="entry name" value="bZIP_2"/>
    <property type="match status" value="1"/>
</dbReference>
<feature type="non-terminal residue" evidence="10">
    <location>
        <position position="1"/>
    </location>
</feature>
<comment type="similarity">
    <text evidence="3">Belongs to the bZIP family. PAR subfamily.</text>
</comment>
<dbReference type="InterPro" id="IPR004827">
    <property type="entry name" value="bZIP"/>
</dbReference>
<dbReference type="GO" id="GO:0000978">
    <property type="term" value="F:RNA polymerase II cis-regulatory region sequence-specific DNA binding"/>
    <property type="evidence" value="ECO:0007669"/>
    <property type="project" value="TreeGrafter"/>
</dbReference>
<evidence type="ECO:0000256" key="3">
    <source>
        <dbReference type="ARBA" id="ARBA00009208"/>
    </source>
</evidence>
<dbReference type="InterPro" id="IPR046347">
    <property type="entry name" value="bZIP_sf"/>
</dbReference>
<comment type="similarity">
    <text evidence="2">Belongs to the bZIP family. NFIL3 subfamily.</text>
</comment>
<evidence type="ECO:0000256" key="2">
    <source>
        <dbReference type="ARBA" id="ARBA00006079"/>
    </source>
</evidence>
<organism evidence="10 11">
    <name type="scientific">Ophiophagus hannah</name>
    <name type="common">King cobra</name>
    <name type="synonym">Naja hannah</name>
    <dbReference type="NCBI Taxonomy" id="8665"/>
    <lineage>
        <taxon>Eukaryota</taxon>
        <taxon>Metazoa</taxon>
        <taxon>Chordata</taxon>
        <taxon>Craniata</taxon>
        <taxon>Vertebrata</taxon>
        <taxon>Euteleostomi</taxon>
        <taxon>Lepidosauria</taxon>
        <taxon>Squamata</taxon>
        <taxon>Bifurcata</taxon>
        <taxon>Unidentata</taxon>
        <taxon>Episquamata</taxon>
        <taxon>Toxicofera</taxon>
        <taxon>Serpentes</taxon>
        <taxon>Colubroidea</taxon>
        <taxon>Elapidae</taxon>
        <taxon>Elapinae</taxon>
        <taxon>Ophiophagus</taxon>
    </lineage>
</organism>
<dbReference type="Gene3D" id="1.20.5.170">
    <property type="match status" value="1"/>
</dbReference>
<feature type="region of interest" description="Disordered" evidence="8">
    <location>
        <begin position="200"/>
        <end position="232"/>
    </location>
</feature>
<evidence type="ECO:0000313" key="11">
    <source>
        <dbReference type="Proteomes" id="UP000018936"/>
    </source>
</evidence>
<accession>V8NRL6</accession>
<comment type="caution">
    <text evidence="10">The sequence shown here is derived from an EMBL/GenBank/DDBJ whole genome shotgun (WGS) entry which is preliminary data.</text>
</comment>
<feature type="compositionally biased region" description="Basic and acidic residues" evidence="8">
    <location>
        <begin position="206"/>
        <end position="223"/>
    </location>
</feature>
<gene>
    <name evidence="10" type="ORF">L345_10040</name>
</gene>
<dbReference type="InterPro" id="IPR047106">
    <property type="entry name" value="NFIL3-like_bZIP"/>
</dbReference>
<dbReference type="InterPro" id="IPR040223">
    <property type="entry name" value="PAR_bZIP"/>
</dbReference>
<dbReference type="SMART" id="SM00338">
    <property type="entry name" value="BRLZ"/>
    <property type="match status" value="1"/>
</dbReference>
<dbReference type="PROSITE" id="PS00036">
    <property type="entry name" value="BZIP_BASIC"/>
    <property type="match status" value="1"/>
</dbReference>
<proteinExistence type="inferred from homology"/>
<dbReference type="PANTHER" id="PTHR11988">
    <property type="entry name" value="THYROTROPH EMBRYONIC FACTOR RELATED"/>
    <property type="match status" value="1"/>
</dbReference>
<keyword evidence="11" id="KW-1185">Reference proteome</keyword>
<dbReference type="SUPFAM" id="SSF57959">
    <property type="entry name" value="Leucine zipper domain"/>
    <property type="match status" value="1"/>
</dbReference>